<reference evidence="2 3" key="1">
    <citation type="journal article" date="2016" name="Sci. Rep.">
        <title>Metabolic traits of an uncultured archaeal lineage -MSBL1- from brine pools of the Red Sea.</title>
        <authorList>
            <person name="Mwirichia R."/>
            <person name="Alam I."/>
            <person name="Rashid M."/>
            <person name="Vinu M."/>
            <person name="Ba-Alawi W."/>
            <person name="Anthony Kamau A."/>
            <person name="Kamanda Ngugi D."/>
            <person name="Goker M."/>
            <person name="Klenk H.P."/>
            <person name="Bajic V."/>
            <person name="Stingl U."/>
        </authorList>
    </citation>
    <scope>NUCLEOTIDE SEQUENCE [LARGE SCALE GENOMIC DNA]</scope>
    <source>
        <strain evidence="2">SCGC-AAA382A03</strain>
    </source>
</reference>
<dbReference type="EMBL" id="LHYC01000086">
    <property type="protein sequence ID" value="KXB04040.1"/>
    <property type="molecule type" value="Genomic_DNA"/>
</dbReference>
<sequence length="152" mass="16518">MVQRLPLSAHGSGPNLSGSGAAVFRFFGGMVDDDYVTVPFPPGPFAGPGLLFFHFFTTSTDGRGVNGPGPTFPVEPDERGRFVFFWVGGLWGIVPVPFTTLVRVTFSFFYHSGWGTGESGSGRKWRATGSASGGVRDPREPVNFKKERLRKK</sequence>
<gene>
    <name evidence="2" type="ORF">AKJ49_02385</name>
</gene>
<evidence type="ECO:0000256" key="1">
    <source>
        <dbReference type="SAM" id="MobiDB-lite"/>
    </source>
</evidence>
<proteinExistence type="predicted"/>
<evidence type="ECO:0000313" key="3">
    <source>
        <dbReference type="Proteomes" id="UP000070549"/>
    </source>
</evidence>
<feature type="compositionally biased region" description="Basic and acidic residues" evidence="1">
    <location>
        <begin position="136"/>
        <end position="146"/>
    </location>
</feature>
<name>A0A133VC99_9EURY</name>
<dbReference type="Proteomes" id="UP000070549">
    <property type="component" value="Unassembled WGS sequence"/>
</dbReference>
<accession>A0A133VC99</accession>
<organism evidence="2 3">
    <name type="scientific">candidate division MSBL1 archaeon SCGC-AAA382A03</name>
    <dbReference type="NCBI Taxonomy" id="1698278"/>
    <lineage>
        <taxon>Archaea</taxon>
        <taxon>Methanobacteriati</taxon>
        <taxon>Methanobacteriota</taxon>
        <taxon>candidate division MSBL1</taxon>
    </lineage>
</organism>
<comment type="caution">
    <text evidence="2">The sequence shown here is derived from an EMBL/GenBank/DDBJ whole genome shotgun (WGS) entry which is preliminary data.</text>
</comment>
<dbReference type="AlphaFoldDB" id="A0A133VC99"/>
<evidence type="ECO:0000313" key="2">
    <source>
        <dbReference type="EMBL" id="KXB04040.1"/>
    </source>
</evidence>
<feature type="region of interest" description="Disordered" evidence="1">
    <location>
        <begin position="117"/>
        <end position="152"/>
    </location>
</feature>
<keyword evidence="3" id="KW-1185">Reference proteome</keyword>
<protein>
    <submittedName>
        <fullName evidence="2">Uncharacterized protein</fullName>
    </submittedName>
</protein>